<dbReference type="InterPro" id="IPR015083">
    <property type="entry name" value="NorB/c/GfsB-D-like_docking"/>
</dbReference>
<dbReference type="Gene3D" id="3.10.129.110">
    <property type="entry name" value="Polyketide synthase dehydratase"/>
    <property type="match status" value="2"/>
</dbReference>
<feature type="compositionally biased region" description="Polar residues" evidence="10">
    <location>
        <begin position="4362"/>
        <end position="4373"/>
    </location>
</feature>
<feature type="domain" description="Ketosynthase family 3 (KS3)" evidence="12">
    <location>
        <begin position="36"/>
        <end position="462"/>
    </location>
</feature>
<dbReference type="CDD" id="cd08956">
    <property type="entry name" value="KR_3_FAS_SDR_x"/>
    <property type="match status" value="2"/>
</dbReference>
<comment type="caution">
    <text evidence="14">The sequence shown here is derived from an EMBL/GenBank/DDBJ whole genome shotgun (WGS) entry which is preliminary data.</text>
</comment>
<dbReference type="InterPro" id="IPR020807">
    <property type="entry name" value="PKS_DH"/>
</dbReference>
<dbReference type="InterPro" id="IPR014031">
    <property type="entry name" value="Ketoacyl_synth_C"/>
</dbReference>
<dbReference type="InterPro" id="IPR009081">
    <property type="entry name" value="PP-bd_ACP"/>
</dbReference>
<dbReference type="InterPro" id="IPR036736">
    <property type="entry name" value="ACP-like_sf"/>
</dbReference>
<sequence length="5194" mass="543774">MPDASNQNKAVEALRKSFKEIERLRRQNRQLISSATEPIAIIGMACRFPGGVNSPEALWRLVADGADAISPFPTNRGWDVEGIYNPDPEHPGTSYVREGGFLHDADQFDSGFFGISPREALAMDPQQRLLLETSWEVMERAGIDPASLRGSQTGVFTGAMHTTYASEAAQIPDEIEPYLHNGATTSIASGRVSYTFGFEGPALTVDTACSSALVALHLAAQALRQGECSMALVGGATVMVSPKGFVTFSRQRGLAADGRCKAFADGADGTTWSEGIGVLLVERLSDARRNGHQILAVVRGSAVNQDGASNGLTAPNGPSQRRVIRQALENCELTPSQIDAVEAHGTGTTLGDPIEAQALLATYGQDRPEGRPLWLGSLKSNLGHTQAAAGVAGVIKMVMAMRHGVLPKTLHVDAPSSHVDWSEGEIELLTESTPWPETGEPRRVGVSSFGVSGTNAHVILEQAPEAGTAEVEAEEPADGGVAGIAGPVAWVVSGKTDAALREQAGRLREFVAERAELGAADVALSLATTRYAFEQRAVVTGTSREELLERLAAVAEGAELPGVVRGKDAETPGRSVFVFPGQGAQWVGMAVGLLESSPVFAEAVGECESALSAYVDWSLTDVLRGVAGAPGFDRVDVVQPVLFAVMVSLAKLWRSVGVEPDAVMGHSQGEIAAACVAGALSLQDAAKVVALRSQAIAAGLAGRGGMVSVGLPVVRVEERLARWGGAISVAAVNGPGSVVVAGDPDALDEMVAEFEGEEVRVRRVPVDYASHSAHVEGIREELLRVLADLAPRSSEVPFYSTVSGELVDTAGLDAEYWYRNLRQTVELESTTRTLLDEGHTVFVEVSPHPVLTLPVQQTVEAAEQRAVIVGTLRRDEGGPERFLTSAAELHVSGAGVDWRKVFVGHGARRVELPTYAFQHERFWLDAPAGVGDVGSVGLGSLGHPLLGAVVSLASGGGVLLSGRLSLATHGWLADHAVHGIVLLPGTAFVELVVRAGDQVGCGRVEELILEAPLILPEQGGVHLQVEVGEADASGFREVSVFSREEADGEGAAWVRHAHGVLGSAVSVSEAQFDFGVWPPVGAEVVDVSGEYVRAAENGLEYGPVFRGLRRAWRRGGEVFAEVGLPEEEWERAGQFGLHPALFDAALHAMGVSEGLAGGSGSLLPFSWRGFALDAVGATALRVRLASVGVGSDAVSVWVGDESGRGVASVESLVLRPVDADQLSAVGGVARDALFRVEWVDAPGVVVAGGEVAAGVEVMRVVAGGVDVVGEVYGRVFEVLERVQGWLADEGRAGERLVVVTRGAVDAGDGVADMAGSAVWGLVRSAQAENPGRLVLVDTDDVDGVEGVLPGVLGLGEGQVVVRSGAVRVPRLGRVPSPGTVEPGGFGSGAVLVTGGLGVLGGLVARHLVAGHGVDKLVLLSRRGAEAEGAAELRAELEAAGAEVLIEACDAADREALAGVLSGLPDNFALSGVVHAAGVLDDGLLTSLTRERVEPVLRAKVDAAWNLHELTAGLDLSAFVLFSSAAGVLGGAGQSNYAAANVFLDGLASWRRAQGLSGVSMAWGLWAEASGMTGHLGEDDIQRISRSGVLPLATDEGLELLDAALVSDAVVPVLFRLDIPALRAQGAELPALFRNVVPGMTVRRVAGAGDADGDDVAARLRRRLLSMSEADQEQFLLEELIRIQVAAALGHSKSDTVEVGRPFKELGFDSLTAVELRNRLSAETGLRLPATLVFDYPNPTVLAGYLRSEILGAQDTAIAAPTAGGSSGAPARTDDDPIAIVAMSCRFPGDVRTPEELWQLVMAGTDATSSLPSNRGWDLESTYDPDPAREGTYYARNGGFLYEADQFDPAFFGISPREALSMDPQQRLLLETSWEAFERAGIDPETAKGSRTGVFVGVVYNDYGTRLQGNAPEGFEGYLGTGSAGSVASGRISYTLGLEGPAVTVDTACSSSLVALHLAVQALRQGECDMALAGGATVMSTQAGLVDFSRQRALSADGKCKAFSNRADGFGFAEGVGLLLVERLSDARRKGHEVLAVVRGSAVNQDGASNGLTAPNGPSQQRVIRAALETARLSGAEVDAVEAHGTGTSLGDPIEAQALLATYGQGRPEDQPLWLGSIKSNIGHSQAAAGVAGVIKMVMAMRHGVLPQTLHIDEPSQHVDWTAGDIELLTEATAWPETGHPRRAGVSSFGVSGTNAHAVLEQAPEVEAAEVAEAEVADGPVAWLLSGRTPEGLRAQAEQLREFVAERVELSAADVAFSLATSRSVFEHRGVVTGADREELLARLGALAGDEGASGVTRGVADVRGRSVFVFPGQGAQWVGMGVGLLESSPVFAEAIGECESALSAYVDWSLTDVLRGAEGAPGFDRVDVVQPVLFAVMVSLAKLWRSVGVEPDAVMGHSQGEIAAACVAGALSLQDAAKVVALRSQAIAAGLAGRGGMVSVGLSVDQARERIAVWDGGISVAAVNGPGSVVVSGDPGALDEMVARLEGEEIRVRRVPVDYASHSAHVEAIRAELLEVLGDLEPRVPEVPFYSTVSGELVDTAGLDAEYWYRNLRQTVELEATTRTLLDNGHGVFIEVSPHPVLTLPVQQTVEAVEAQAVVIGTLRRDEGGLVRFLTSAAELHVNGADVEWRKVFAGNGAHRVDLPTYAFQRQRYWLDALSAAEAAASGDGLSADAVDARFWEAVEREDLEALARTLEVEDEAQQSSLTALLPALSSWRRQRREQNTVDGWRYKAVWKPLASASETTLSGTWLVAVPEACDGDVLVAAVLDGLAGRGAHVVRVVVGAADGREAITERLRVALDGVAMEPSDVAGVFSLLGLDESAHESFEVVPAGLAVTVGLVQGLGDAGVVAPLWCGTRGAVSVGRSDRLVSPVQTMVWGLGRIVGAEYPQRWGGVVDLPETMDGRAMARLAGLLAGAEPEDQVAVRGSGVFAKRLVRASAPEATDADGWRASGSVLVTGGTGALGGHVARWLARTGAGHLVLTSRRGMEAEGAAELKAELEDLGARVTVAACDAADRDALAAVLNGIPREFPLTAVVHTAGVLDDGVVDALTVRRAAGVLRPKVDAARNLHELTAGMDLSAFVLFSSAAGTLGGPGQGSYAAGNAYLDALASQRRADGLPATSVAWGAWAGGGLVTGEVGEQMTRSGMLAMSPELAISALQQALDLDETFLAVADIDWTRFEADAVDTPLFREVRNARSATAEKQSTTGSADPGRAELHDRLEAMPREKREAALRDLVRAQAADVLAHDSADAVASDRAFRDLGFDSLTAVELRNRIGAATGLRLPVSLVFDYPTPTVLARFLHGEMFGTEEGGVAETTPTRSDSFDEPIAIVAMSCRFPGGVRTPEQLWDVVNAGVDTISGFPDDRGWDLDGLYDPDPDKPGKTYARTGGFLDNVSDFDPDFFGISRREALAMDPQQRLLLETSWEAFERAGIDPAALRGSQAGVFIGSNYQDYSGRAVSAPDGVQGYLGLGSASSVASGRLSYTFGFEGPAVTVDTACSSSLVALHLAAQSLRQGECDMALAGGVTIMATPGTFVEFSAQRVLSPDGRCKAFSAEADGTGWSEGVGLLLVERLSDARRKGHKVLAVVRGSAINQDGASNGLTAPNGPSQQRVIGKALENAGLSAADVDAVEAHGTGTSLGDPIEAQALLATYGQGRPEDQPLWLGSIKSNIGHSQAAAGVAGVIKMVMAMREGVLPKTLHADEPSPHIDWTSGAVSLLHEPTPWPETDHPRRAAVSSFGISGTNAHTIIEAADPVESPSPSPSLTPSPETGGEVNGSSAPIAVVPWLLSGGSADALSAQAGRLREFDSVRTAHAGDVTDIGYSLATTRSALPYRAVVVAEEPAQFLSGLDALAEGGNAATLIQGVARAEHKTAFLFSGQGAQRLGMGRELYDAFPVFAQALDEVCAYLDVLLDRPLTEVIFAAAGSAEAELLDQTAFTQPALFAIEVALFRLLEHWGVTPDVLIGHSIGEVAAAYVAGVFTLEDACALVAARGRLMQALPEGGAMVAVQAPEEEIAASLAGREAEVSIAAINGPTAVVIAGDEAAVLDIAGRWEREGRKTRRLRVSHAFHSPRMDGVLGDFRKVVEGLSFAPPAISLVSNVTGESADTDEVCSPEYWVRHVREAVRFADGVRALEKLGVTSFVEVGPDGVLTAMAQDCLTADESDGVAAPALVPVLRKDRPEVQALTTALAELHVHGITVAWDAVFTGRGARPVELPTYAFQRQRYWLESALAASGDVTSAGLNSPDHPLLGAAVALADTDSYLFTGRLSVSSQPWLADHAFADTVLFPGTAFVELALRAAEQVGYERVDELTIEMPLVLPARGAVQIQLTVGEPDESGARSLNLYSRSEDAQPDDPWTRHTTGLLTSDPATTAPESVAADFAVWPPADAKPIEVADLYDRFIDVGFAYGPAFQGLRAAWRRGDEIFAEVDLPEAQEADAARYGLHPALLDASLHTVAFKPSGTDGSTLPFSWNGVTLHTAGTSALRVRLGSVGDDTVSLHATDASGALVASVDSLVLRPVAPEQVNSAQPYESLYQVEWVPTAPDTSRAPETGTAGRWALVGPDQAEMAGVLGSADVTLDTYPDLAALAAAIDTGAAAPDVVLATHVSRTRRTQELAAAVREAGHRALDLLKSWLADERFGASRLVFLTRGAIAAGDDTDVADPAAAAVWGLVRSAQSENPGRFVLADLDDQDGSRRILPVALTADEPQIVVRDGELLAGRLARVPARGGATEETTATSGTTWDPRGTVLVTGAASGLGGLVARHLVAEHGVRHLVLVSRRGLAADGAAELRTELADLGADATVAACDTADRDALAALLAALPDEHPLTAVVHTAGVLDDGVVEALTPERVDRVLRPKVDAVLNLHELTAGRDLSAFVLFSSLSGTLGGTGQANYAAANAFLDAFARRRRAEGLPAQSLAWGLWEERSGMTGKLDEAHMRRLAREGVTPMASDEALALFDTACGIDAATLVPARLNASAWRAQDGPIPALLRGIIRTTARRGPARTSTGGSGANSADLRRRIGSMNPAARRQALLELVTEHAAMALGHDNARMIAPDRGFLELGFDSLTAVGLRNQLGTVTGLRLPATLLFDYTTSRALAGYLADELAGEEPDASVVLPVLSELEKLESSFAQVVADEAARERLTSRLQQVLAKLTAGEQTETANGGVAAADRFESATDDEIFDFLDEELS</sequence>
<feature type="domain" description="Carrier" evidence="11">
    <location>
        <begin position="5035"/>
        <end position="5110"/>
    </location>
</feature>
<dbReference type="InterPro" id="IPR050091">
    <property type="entry name" value="PKS_NRPS_Biosynth_Enz"/>
</dbReference>
<dbReference type="SUPFAM" id="SSF51735">
    <property type="entry name" value="NAD(P)-binding Rossmann-fold domains"/>
    <property type="match status" value="6"/>
</dbReference>
<dbReference type="Pfam" id="PF00550">
    <property type="entry name" value="PP-binding"/>
    <property type="match status" value="3"/>
</dbReference>
<dbReference type="Gene3D" id="1.10.1200.10">
    <property type="entry name" value="ACP-like"/>
    <property type="match status" value="3"/>
</dbReference>
<organism evidence="14 15">
    <name type="scientific">Streptomyces iranensis</name>
    <dbReference type="NCBI Taxonomy" id="576784"/>
    <lineage>
        <taxon>Bacteria</taxon>
        <taxon>Bacillati</taxon>
        <taxon>Actinomycetota</taxon>
        <taxon>Actinomycetes</taxon>
        <taxon>Kitasatosporales</taxon>
        <taxon>Streptomycetaceae</taxon>
        <taxon>Streptomyces</taxon>
        <taxon>Streptomyces violaceusniger group</taxon>
    </lineage>
</organism>
<dbReference type="PROSITE" id="PS52019">
    <property type="entry name" value="PKS_MFAS_DH"/>
    <property type="match status" value="2"/>
</dbReference>
<dbReference type="InterPro" id="IPR006162">
    <property type="entry name" value="Ppantetheine_attach_site"/>
</dbReference>
<dbReference type="InterPro" id="IPR016039">
    <property type="entry name" value="Thiolase-like"/>
</dbReference>
<dbReference type="Gene3D" id="3.40.366.10">
    <property type="entry name" value="Malonyl-Coenzyme A Acyl Carrier Protein, domain 2"/>
    <property type="match status" value="3"/>
</dbReference>
<dbReference type="Pfam" id="PF16197">
    <property type="entry name" value="KAsynt_C_assoc"/>
    <property type="match status" value="3"/>
</dbReference>
<keyword evidence="8" id="KW-0012">Acyltransferase</keyword>
<protein>
    <submittedName>
        <fullName evidence="14">Acyl transferase domain-containing protein/acyl carrier protein</fullName>
    </submittedName>
</protein>
<dbReference type="InterPro" id="IPR049552">
    <property type="entry name" value="PKS_DH_N"/>
</dbReference>
<dbReference type="CDD" id="cd08952">
    <property type="entry name" value="KR_1_SDR_x"/>
    <property type="match status" value="1"/>
</dbReference>
<dbReference type="InterPro" id="IPR014043">
    <property type="entry name" value="Acyl_transferase_dom"/>
</dbReference>
<feature type="region of interest" description="C-terminal hotdog fold" evidence="9">
    <location>
        <begin position="1082"/>
        <end position="1223"/>
    </location>
</feature>
<dbReference type="Pfam" id="PF08659">
    <property type="entry name" value="KR"/>
    <property type="match status" value="3"/>
</dbReference>
<feature type="domain" description="Carrier" evidence="11">
    <location>
        <begin position="1674"/>
        <end position="1749"/>
    </location>
</feature>
<dbReference type="InterPro" id="IPR055123">
    <property type="entry name" value="SpnB-like_Rossmann"/>
</dbReference>
<feature type="active site" description="Proton donor; for dehydratase activity" evidence="9">
    <location>
        <position position="4453"/>
    </location>
</feature>
<dbReference type="SMART" id="SM00826">
    <property type="entry name" value="PKS_DH"/>
    <property type="match status" value="2"/>
</dbReference>
<dbReference type="InterPro" id="IPR041618">
    <property type="entry name" value="PKS_DE"/>
</dbReference>
<dbReference type="Gene3D" id="6.10.140.1830">
    <property type="match status" value="1"/>
</dbReference>
<dbReference type="InterPro" id="IPR014030">
    <property type="entry name" value="Ketoacyl_synth_N"/>
</dbReference>
<evidence type="ECO:0000256" key="6">
    <source>
        <dbReference type="ARBA" id="ARBA00023194"/>
    </source>
</evidence>
<keyword evidence="15" id="KW-1185">Reference proteome</keyword>
<evidence type="ECO:0000256" key="4">
    <source>
        <dbReference type="ARBA" id="ARBA00022553"/>
    </source>
</evidence>
<feature type="domain" description="Ketosynthase family 3 (KS3)" evidence="12">
    <location>
        <begin position="1774"/>
        <end position="2201"/>
    </location>
</feature>
<dbReference type="Gene3D" id="3.40.47.10">
    <property type="match status" value="3"/>
</dbReference>
<evidence type="ECO:0000256" key="1">
    <source>
        <dbReference type="ARBA" id="ARBA00001957"/>
    </source>
</evidence>
<evidence type="ECO:0000256" key="3">
    <source>
        <dbReference type="ARBA" id="ARBA00022450"/>
    </source>
</evidence>
<dbReference type="Proteomes" id="UP000756710">
    <property type="component" value="Unassembled WGS sequence"/>
</dbReference>
<dbReference type="InterPro" id="IPR049900">
    <property type="entry name" value="PKS_mFAS_DH"/>
</dbReference>
<feature type="domain" description="Carrier" evidence="11">
    <location>
        <begin position="3232"/>
        <end position="3307"/>
    </location>
</feature>
<feature type="domain" description="PKS/mFAS DH" evidence="13">
    <location>
        <begin position="943"/>
        <end position="1223"/>
    </location>
</feature>
<dbReference type="NCBIfam" id="NF045894">
    <property type="entry name" value="PKS_plus_SDR"/>
    <property type="match status" value="1"/>
</dbReference>
<feature type="region of interest" description="C-terminal hotdog fold" evidence="9">
    <location>
        <begin position="4392"/>
        <end position="4529"/>
    </location>
</feature>
<dbReference type="Pfam" id="PF02801">
    <property type="entry name" value="Ketoacyl-synt_C"/>
    <property type="match status" value="3"/>
</dbReference>
<dbReference type="Gene3D" id="3.40.50.720">
    <property type="entry name" value="NAD(P)-binding Rossmann-like Domain"/>
    <property type="match status" value="3"/>
</dbReference>
<evidence type="ECO:0000313" key="15">
    <source>
        <dbReference type="Proteomes" id="UP000756710"/>
    </source>
</evidence>
<evidence type="ECO:0000256" key="8">
    <source>
        <dbReference type="ARBA" id="ARBA00023315"/>
    </source>
</evidence>
<dbReference type="InterPro" id="IPR016036">
    <property type="entry name" value="Malonyl_transacylase_ACP-bd"/>
</dbReference>
<evidence type="ECO:0000256" key="9">
    <source>
        <dbReference type="PROSITE-ProRule" id="PRU01363"/>
    </source>
</evidence>
<feature type="region of interest" description="Disordered" evidence="10">
    <location>
        <begin position="4350"/>
        <end position="4373"/>
    </location>
</feature>
<dbReference type="Pfam" id="PF22953">
    <property type="entry name" value="SpnB_Rossmann"/>
    <property type="match status" value="2"/>
</dbReference>
<evidence type="ECO:0000256" key="10">
    <source>
        <dbReference type="SAM" id="MobiDB-lite"/>
    </source>
</evidence>
<feature type="domain" description="PKS/mFAS DH" evidence="13">
    <location>
        <begin position="4250"/>
        <end position="4529"/>
    </location>
</feature>
<dbReference type="Pfam" id="PF18369">
    <property type="entry name" value="PKS_DE"/>
    <property type="match status" value="1"/>
</dbReference>
<dbReference type="PROSITE" id="PS00606">
    <property type="entry name" value="KS3_1"/>
    <property type="match status" value="3"/>
</dbReference>
<dbReference type="Pfam" id="PF00698">
    <property type="entry name" value="Acyl_transf_1"/>
    <property type="match status" value="3"/>
</dbReference>
<dbReference type="SUPFAM" id="SSF47336">
    <property type="entry name" value="ACP-like"/>
    <property type="match status" value="3"/>
</dbReference>
<dbReference type="PROSITE" id="PS50075">
    <property type="entry name" value="CARRIER"/>
    <property type="match status" value="3"/>
</dbReference>
<dbReference type="SMART" id="SM00827">
    <property type="entry name" value="PKS_AT"/>
    <property type="match status" value="3"/>
</dbReference>
<dbReference type="Pfam" id="PF00109">
    <property type="entry name" value="ketoacyl-synt"/>
    <property type="match status" value="3"/>
</dbReference>
<evidence type="ECO:0000256" key="7">
    <source>
        <dbReference type="ARBA" id="ARBA00023268"/>
    </source>
</evidence>
<feature type="region of interest" description="N-terminal hotdog fold" evidence="9">
    <location>
        <begin position="4250"/>
        <end position="4375"/>
    </location>
</feature>
<dbReference type="Pfam" id="PF21089">
    <property type="entry name" value="PKS_DH_N"/>
    <property type="match status" value="2"/>
</dbReference>
<dbReference type="SUPFAM" id="SSF55048">
    <property type="entry name" value="Probable ACP-binding domain of malonyl-CoA ACP transacylase"/>
    <property type="match status" value="3"/>
</dbReference>
<feature type="active site" description="Proton acceptor; for dehydratase activity" evidence="9">
    <location>
        <position position="975"/>
    </location>
</feature>
<accession>A0ABS4N285</accession>
<dbReference type="InterPro" id="IPR036291">
    <property type="entry name" value="NAD(P)-bd_dom_sf"/>
</dbReference>
<comment type="pathway">
    <text evidence="2">Antibiotic biosynthesis.</text>
</comment>
<dbReference type="Gene3D" id="3.30.70.3290">
    <property type="match status" value="3"/>
</dbReference>
<dbReference type="SUPFAM" id="SSF53901">
    <property type="entry name" value="Thiolase-like"/>
    <property type="match status" value="3"/>
</dbReference>
<dbReference type="PROSITE" id="PS52004">
    <property type="entry name" value="KS3_2"/>
    <property type="match status" value="3"/>
</dbReference>
<dbReference type="InterPro" id="IPR016035">
    <property type="entry name" value="Acyl_Trfase/lysoPLipase"/>
</dbReference>
<evidence type="ECO:0000259" key="12">
    <source>
        <dbReference type="PROSITE" id="PS52004"/>
    </source>
</evidence>
<dbReference type="InterPro" id="IPR018201">
    <property type="entry name" value="Ketoacyl_synth_AS"/>
</dbReference>
<evidence type="ECO:0000259" key="11">
    <source>
        <dbReference type="PROSITE" id="PS50075"/>
    </source>
</evidence>
<dbReference type="SMART" id="SM01294">
    <property type="entry name" value="PKS_PP_betabranch"/>
    <property type="match status" value="3"/>
</dbReference>
<keyword evidence="6" id="KW-0045">Antibiotic biosynthesis</keyword>
<dbReference type="InterPro" id="IPR013968">
    <property type="entry name" value="PKS_KR"/>
</dbReference>
<feature type="region of interest" description="N-terminal hotdog fold" evidence="9">
    <location>
        <begin position="943"/>
        <end position="1068"/>
    </location>
</feature>
<dbReference type="SUPFAM" id="SSF52151">
    <property type="entry name" value="FabD/lysophospholipase-like"/>
    <property type="match status" value="3"/>
</dbReference>
<dbReference type="PROSITE" id="PS00012">
    <property type="entry name" value="PHOSPHOPANTETHEINE"/>
    <property type="match status" value="3"/>
</dbReference>
<name>A0ABS4N285_9ACTN</name>
<dbReference type="EMBL" id="JAGGLR010000020">
    <property type="protein sequence ID" value="MBP2065537.1"/>
    <property type="molecule type" value="Genomic_DNA"/>
</dbReference>
<dbReference type="InterPro" id="IPR032821">
    <property type="entry name" value="PKS_assoc"/>
</dbReference>
<keyword evidence="4" id="KW-0597">Phosphoprotein</keyword>
<proteinExistence type="predicted"/>
<dbReference type="InterPro" id="IPR020841">
    <property type="entry name" value="PKS_Beta-ketoAc_synthase_dom"/>
</dbReference>
<dbReference type="InterPro" id="IPR057326">
    <property type="entry name" value="KR_dom"/>
</dbReference>
<dbReference type="InterPro" id="IPR020806">
    <property type="entry name" value="PKS_PP-bd"/>
</dbReference>
<keyword evidence="3" id="KW-0596">Phosphopantetheine</keyword>
<dbReference type="PANTHER" id="PTHR43775">
    <property type="entry name" value="FATTY ACID SYNTHASE"/>
    <property type="match status" value="1"/>
</dbReference>
<feature type="region of interest" description="Disordered" evidence="10">
    <location>
        <begin position="3754"/>
        <end position="3778"/>
    </location>
</feature>
<feature type="active site" description="Proton acceptor; for dehydratase activity" evidence="9">
    <location>
        <position position="4282"/>
    </location>
</feature>
<comment type="cofactor">
    <cofactor evidence="1">
        <name>pantetheine 4'-phosphate</name>
        <dbReference type="ChEBI" id="CHEBI:47942"/>
    </cofactor>
</comment>
<evidence type="ECO:0000259" key="13">
    <source>
        <dbReference type="PROSITE" id="PS52019"/>
    </source>
</evidence>
<dbReference type="SMART" id="SM00823">
    <property type="entry name" value="PKS_PP"/>
    <property type="match status" value="3"/>
</dbReference>
<dbReference type="SMART" id="SM00822">
    <property type="entry name" value="PKS_KR"/>
    <property type="match status" value="3"/>
</dbReference>
<dbReference type="SMART" id="SM00825">
    <property type="entry name" value="PKS_KS"/>
    <property type="match status" value="3"/>
</dbReference>
<feature type="active site" description="Proton donor; for dehydratase activity" evidence="9">
    <location>
        <position position="1143"/>
    </location>
</feature>
<evidence type="ECO:0000256" key="5">
    <source>
        <dbReference type="ARBA" id="ARBA00022679"/>
    </source>
</evidence>
<dbReference type="InterPro" id="IPR049551">
    <property type="entry name" value="PKS_DH_C"/>
</dbReference>
<feature type="domain" description="Ketosynthase family 3 (KS3)" evidence="12">
    <location>
        <begin position="3327"/>
        <end position="3753"/>
    </location>
</feature>
<keyword evidence="7" id="KW-0511">Multifunctional enzyme</keyword>
<dbReference type="InterPro" id="IPR001227">
    <property type="entry name" value="Ac_transferase_dom_sf"/>
</dbReference>
<dbReference type="GO" id="GO:0016740">
    <property type="term" value="F:transferase activity"/>
    <property type="evidence" value="ECO:0007669"/>
    <property type="project" value="UniProtKB-KW"/>
</dbReference>
<dbReference type="CDD" id="cd00833">
    <property type="entry name" value="PKS"/>
    <property type="match status" value="3"/>
</dbReference>
<keyword evidence="5 14" id="KW-0808">Transferase</keyword>
<dbReference type="Pfam" id="PF08990">
    <property type="entry name" value="Docking"/>
    <property type="match status" value="1"/>
</dbReference>
<reference evidence="14 15" key="1">
    <citation type="submission" date="2021-03" db="EMBL/GenBank/DDBJ databases">
        <title>Genomic Encyclopedia of Type Strains, Phase IV (KMG-IV): sequencing the most valuable type-strain genomes for metagenomic binning, comparative biology and taxonomic classification.</title>
        <authorList>
            <person name="Goeker M."/>
        </authorList>
    </citation>
    <scope>NUCLEOTIDE SEQUENCE [LARGE SCALE GENOMIC DNA]</scope>
    <source>
        <strain evidence="14 15">DSM 41954</strain>
    </source>
</reference>
<dbReference type="PANTHER" id="PTHR43775:SF51">
    <property type="entry name" value="INACTIVE PHENOLPHTHIOCEROL SYNTHESIS POLYKETIDE SYNTHASE TYPE I PKS1-RELATED"/>
    <property type="match status" value="1"/>
</dbReference>
<dbReference type="RefSeq" id="WP_209468935.1">
    <property type="nucleotide sequence ID" value="NZ_CP136563.1"/>
</dbReference>
<dbReference type="InterPro" id="IPR042104">
    <property type="entry name" value="PKS_dehydratase_sf"/>
</dbReference>
<evidence type="ECO:0000256" key="2">
    <source>
        <dbReference type="ARBA" id="ARBA00004792"/>
    </source>
</evidence>
<dbReference type="Pfam" id="PF14765">
    <property type="entry name" value="PS-DH"/>
    <property type="match status" value="2"/>
</dbReference>
<evidence type="ECO:0000313" key="14">
    <source>
        <dbReference type="EMBL" id="MBP2065537.1"/>
    </source>
</evidence>
<gene>
    <name evidence="14" type="ORF">J2Z30_006579</name>
</gene>